<evidence type="ECO:0000313" key="1">
    <source>
        <dbReference type="EMBL" id="SHE66760.1"/>
    </source>
</evidence>
<gene>
    <name evidence="1" type="ORF">SAMN02745158_01163</name>
</gene>
<dbReference type="OrthoDB" id="2064786at2"/>
<proteinExistence type="predicted"/>
<dbReference type="AlphaFoldDB" id="A0A1M4VD63"/>
<protein>
    <submittedName>
        <fullName evidence="1">Uncharacterized protein</fullName>
    </submittedName>
</protein>
<name>A0A1M4VD63_9CLOT</name>
<keyword evidence="2" id="KW-1185">Reference proteome</keyword>
<accession>A0A1M4VD63</accession>
<evidence type="ECO:0000313" key="2">
    <source>
        <dbReference type="Proteomes" id="UP000184245"/>
    </source>
</evidence>
<reference evidence="1 2" key="1">
    <citation type="submission" date="2016-11" db="EMBL/GenBank/DDBJ databases">
        <authorList>
            <person name="Jaros S."/>
            <person name="Januszkiewicz K."/>
            <person name="Wedrychowicz H."/>
        </authorList>
    </citation>
    <scope>NUCLEOTIDE SEQUENCE [LARGE SCALE GENOMIC DNA]</scope>
    <source>
        <strain evidence="1 2">DSM 17459</strain>
    </source>
</reference>
<dbReference type="RefSeq" id="WP_072849825.1">
    <property type="nucleotide sequence ID" value="NZ_FQVI01000004.1"/>
</dbReference>
<dbReference type="EMBL" id="FQVI01000004">
    <property type="protein sequence ID" value="SHE66760.1"/>
    <property type="molecule type" value="Genomic_DNA"/>
</dbReference>
<sequence>MTDSEKLDLILEKVGVLEDEMKSLKRQQMKDTAELKAMDSMIFDEVVRIHEILIRKTSELEKKIG</sequence>
<organism evidence="1 2">
    <name type="scientific">Lactonifactor longoviformis DSM 17459</name>
    <dbReference type="NCBI Taxonomy" id="1122155"/>
    <lineage>
        <taxon>Bacteria</taxon>
        <taxon>Bacillati</taxon>
        <taxon>Bacillota</taxon>
        <taxon>Clostridia</taxon>
        <taxon>Eubacteriales</taxon>
        <taxon>Clostridiaceae</taxon>
        <taxon>Lactonifactor</taxon>
    </lineage>
</organism>
<dbReference type="Proteomes" id="UP000184245">
    <property type="component" value="Unassembled WGS sequence"/>
</dbReference>